<accession>A0A7S2Y603</accession>
<gene>
    <name evidence="1" type="ORF">APAL1065_LOCUS6820</name>
</gene>
<dbReference type="AlphaFoldDB" id="A0A7S2Y603"/>
<evidence type="ECO:0000313" key="1">
    <source>
        <dbReference type="EMBL" id="CAD9954373.1"/>
    </source>
</evidence>
<sequence>MPPSMPKRIFQGVICFNPLHLHLPYSGFASENHCFCTWLTKNTITQQENGLWSSKKLQKLNNTHGKPPAKSGCNSSNASFVSIFRAHPTRFWPPFRRATRRHTTTTNTITATPHNNNHNHNNINQPATTITRLLVV</sequence>
<reference evidence="1" key="1">
    <citation type="submission" date="2021-01" db="EMBL/GenBank/DDBJ databases">
        <authorList>
            <person name="Corre E."/>
            <person name="Pelletier E."/>
            <person name="Niang G."/>
            <person name="Scheremetjew M."/>
            <person name="Finn R."/>
            <person name="Kale V."/>
            <person name="Holt S."/>
            <person name="Cochrane G."/>
            <person name="Meng A."/>
            <person name="Brown T."/>
            <person name="Cohen L."/>
        </authorList>
    </citation>
    <scope>NUCLEOTIDE SEQUENCE</scope>
    <source>
        <strain evidence="1">CCMP125</strain>
    </source>
</reference>
<protein>
    <submittedName>
        <fullName evidence="1">Uncharacterized protein</fullName>
    </submittedName>
</protein>
<name>A0A7S2Y603_9STRA</name>
<proteinExistence type="predicted"/>
<organism evidence="1">
    <name type="scientific">Entomoneis paludosa</name>
    <dbReference type="NCBI Taxonomy" id="265537"/>
    <lineage>
        <taxon>Eukaryota</taxon>
        <taxon>Sar</taxon>
        <taxon>Stramenopiles</taxon>
        <taxon>Ochrophyta</taxon>
        <taxon>Bacillariophyta</taxon>
        <taxon>Bacillariophyceae</taxon>
        <taxon>Bacillariophycidae</taxon>
        <taxon>Entomoneidaceae</taxon>
        <taxon>Entomoneis</taxon>
    </lineage>
</organism>
<dbReference type="EMBL" id="HBHT01010218">
    <property type="protein sequence ID" value="CAD9954373.1"/>
    <property type="molecule type" value="Transcribed_RNA"/>
</dbReference>